<feature type="compositionally biased region" description="Basic residues" evidence="1">
    <location>
        <begin position="89"/>
        <end position="102"/>
    </location>
</feature>
<dbReference type="Proteomes" id="UP000237000">
    <property type="component" value="Unassembled WGS sequence"/>
</dbReference>
<evidence type="ECO:0000313" key="3">
    <source>
        <dbReference type="Proteomes" id="UP000237000"/>
    </source>
</evidence>
<proteinExistence type="predicted"/>
<reference evidence="3" key="1">
    <citation type="submission" date="2016-06" db="EMBL/GenBank/DDBJ databases">
        <title>Parallel loss of symbiosis genes in relatives of nitrogen-fixing non-legume Parasponia.</title>
        <authorList>
            <person name="Van Velzen R."/>
            <person name="Holmer R."/>
            <person name="Bu F."/>
            <person name="Rutten L."/>
            <person name="Van Zeijl A."/>
            <person name="Liu W."/>
            <person name="Santuari L."/>
            <person name="Cao Q."/>
            <person name="Sharma T."/>
            <person name="Shen D."/>
            <person name="Roswanjaya Y."/>
            <person name="Wardhani T."/>
            <person name="Kalhor M.S."/>
            <person name="Jansen J."/>
            <person name="Van den Hoogen J."/>
            <person name="Gungor B."/>
            <person name="Hartog M."/>
            <person name="Hontelez J."/>
            <person name="Verver J."/>
            <person name="Yang W.-C."/>
            <person name="Schijlen E."/>
            <person name="Repin R."/>
            <person name="Schilthuizen M."/>
            <person name="Schranz E."/>
            <person name="Heidstra R."/>
            <person name="Miyata K."/>
            <person name="Fedorova E."/>
            <person name="Kohlen W."/>
            <person name="Bisseling T."/>
            <person name="Smit S."/>
            <person name="Geurts R."/>
        </authorList>
    </citation>
    <scope>NUCLEOTIDE SEQUENCE [LARGE SCALE GENOMIC DNA]</scope>
    <source>
        <strain evidence="3">cv. RG33-2</strain>
    </source>
</reference>
<keyword evidence="3" id="KW-1185">Reference proteome</keyword>
<evidence type="ECO:0000313" key="2">
    <source>
        <dbReference type="EMBL" id="PON96467.1"/>
    </source>
</evidence>
<organism evidence="2 3">
    <name type="scientific">Trema orientale</name>
    <name type="common">Charcoal tree</name>
    <name type="synonym">Celtis orientalis</name>
    <dbReference type="NCBI Taxonomy" id="63057"/>
    <lineage>
        <taxon>Eukaryota</taxon>
        <taxon>Viridiplantae</taxon>
        <taxon>Streptophyta</taxon>
        <taxon>Embryophyta</taxon>
        <taxon>Tracheophyta</taxon>
        <taxon>Spermatophyta</taxon>
        <taxon>Magnoliopsida</taxon>
        <taxon>eudicotyledons</taxon>
        <taxon>Gunneridae</taxon>
        <taxon>Pentapetalae</taxon>
        <taxon>rosids</taxon>
        <taxon>fabids</taxon>
        <taxon>Rosales</taxon>
        <taxon>Cannabaceae</taxon>
        <taxon>Trema</taxon>
    </lineage>
</organism>
<comment type="caution">
    <text evidence="2">The sequence shown here is derived from an EMBL/GenBank/DDBJ whole genome shotgun (WGS) entry which is preliminary data.</text>
</comment>
<sequence length="102" mass="11579">MQFHPDEARLKFVHLIVSRELNKVGSQCITDCDAYFDKVASKAQMSKEEDEVSMSRGPVRSPSKSPVDPRFATKKVKVKNMFTGLSPSHRTRNAKHRQLGFT</sequence>
<gene>
    <name evidence="2" type="ORF">TorRG33x02_077400</name>
</gene>
<dbReference type="EMBL" id="JXTC01000038">
    <property type="protein sequence ID" value="PON96467.1"/>
    <property type="molecule type" value="Genomic_DNA"/>
</dbReference>
<dbReference type="InParanoid" id="A0A2P5FFA4"/>
<accession>A0A2P5FFA4</accession>
<name>A0A2P5FFA4_TREOI</name>
<evidence type="ECO:0000256" key="1">
    <source>
        <dbReference type="SAM" id="MobiDB-lite"/>
    </source>
</evidence>
<feature type="region of interest" description="Disordered" evidence="1">
    <location>
        <begin position="44"/>
        <end position="102"/>
    </location>
</feature>
<dbReference type="AlphaFoldDB" id="A0A2P5FFA4"/>
<protein>
    <submittedName>
        <fullName evidence="2">Uncharacterized protein</fullName>
    </submittedName>
</protein>
<dbReference type="OrthoDB" id="10444599at2759"/>